<dbReference type="EMBL" id="FP929135">
    <property type="protein sequence ID" value="CBX99353.1"/>
    <property type="molecule type" value="Genomic_DNA"/>
</dbReference>
<evidence type="ECO:0000256" key="1">
    <source>
        <dbReference type="SAM" id="MobiDB-lite"/>
    </source>
</evidence>
<feature type="signal peptide" evidence="2">
    <location>
        <begin position="1"/>
        <end position="19"/>
    </location>
</feature>
<evidence type="ECO:0000313" key="4">
    <source>
        <dbReference type="Proteomes" id="UP000002668"/>
    </source>
</evidence>
<organism evidence="3 4">
    <name type="scientific">Leptosphaeria maculans (strain JN3 / isolate v23.1.3 / race Av1-4-5-6-7-8)</name>
    <name type="common">Blackleg fungus</name>
    <name type="synonym">Phoma lingam</name>
    <dbReference type="NCBI Taxonomy" id="985895"/>
    <lineage>
        <taxon>Eukaryota</taxon>
        <taxon>Fungi</taxon>
        <taxon>Dikarya</taxon>
        <taxon>Ascomycota</taxon>
        <taxon>Pezizomycotina</taxon>
        <taxon>Dothideomycetes</taxon>
        <taxon>Pleosporomycetidae</taxon>
        <taxon>Pleosporales</taxon>
        <taxon>Pleosporineae</taxon>
        <taxon>Leptosphaeriaceae</taxon>
        <taxon>Plenodomus</taxon>
        <taxon>Plenodomus lingam/Leptosphaeria maculans species complex</taxon>
    </lineage>
</organism>
<reference evidence="4" key="1">
    <citation type="journal article" date="2011" name="Nat. Commun.">
        <title>Effector diversification within compartments of the Leptosphaeria maculans genome affected by Repeat-Induced Point mutations.</title>
        <authorList>
            <person name="Rouxel T."/>
            <person name="Grandaubert J."/>
            <person name="Hane J.K."/>
            <person name="Hoede C."/>
            <person name="van de Wouw A.P."/>
            <person name="Couloux A."/>
            <person name="Dominguez V."/>
            <person name="Anthouard V."/>
            <person name="Bally P."/>
            <person name="Bourras S."/>
            <person name="Cozijnsen A.J."/>
            <person name="Ciuffetti L.M."/>
            <person name="Degrave A."/>
            <person name="Dilmaghani A."/>
            <person name="Duret L."/>
            <person name="Fudal I."/>
            <person name="Goodwin S.B."/>
            <person name="Gout L."/>
            <person name="Glaser N."/>
            <person name="Linglin J."/>
            <person name="Kema G.H.J."/>
            <person name="Lapalu N."/>
            <person name="Lawrence C.B."/>
            <person name="May K."/>
            <person name="Meyer M."/>
            <person name="Ollivier B."/>
            <person name="Poulain J."/>
            <person name="Schoch C.L."/>
            <person name="Simon A."/>
            <person name="Spatafora J.W."/>
            <person name="Stachowiak A."/>
            <person name="Turgeon B.G."/>
            <person name="Tyler B.M."/>
            <person name="Vincent D."/>
            <person name="Weissenbach J."/>
            <person name="Amselem J."/>
            <person name="Quesneville H."/>
            <person name="Oliver R.P."/>
            <person name="Wincker P."/>
            <person name="Balesdent M.-H."/>
            <person name="Howlett B.J."/>
        </authorList>
    </citation>
    <scope>NUCLEOTIDE SEQUENCE [LARGE SCALE GENOMIC DNA]</scope>
    <source>
        <strain evidence="4">JN3 / isolate v23.1.3 / race Av1-4-5-6-7-8</strain>
    </source>
</reference>
<feature type="compositionally biased region" description="Polar residues" evidence="1">
    <location>
        <begin position="80"/>
        <end position="110"/>
    </location>
</feature>
<sequence>MKSVTVSGVGLALIGVAQAGVITARQGSFRFECNGQQYPDVREECFHTHHLMINQRISRLATAMIFSTPSPMARRPTRSHPVSQQTAKSSTWVTAATARSRSSGKTTRML</sequence>
<evidence type="ECO:0000256" key="2">
    <source>
        <dbReference type="SAM" id="SignalP"/>
    </source>
</evidence>
<dbReference type="InParanoid" id="E5A6V8"/>
<proteinExistence type="predicted"/>
<protein>
    <submittedName>
        <fullName evidence="3">Uncharacterized protein</fullName>
    </submittedName>
</protein>
<dbReference type="VEuPathDB" id="FungiDB:LEMA_P085920.1"/>
<dbReference type="HOGENOM" id="CLU_2171543_0_0_1"/>
<keyword evidence="4" id="KW-1185">Reference proteome</keyword>
<evidence type="ECO:0000313" key="3">
    <source>
        <dbReference type="EMBL" id="CBX99353.1"/>
    </source>
</evidence>
<gene>
    <name evidence="3" type="ORF">LEMA_P085920.1</name>
</gene>
<feature type="chain" id="PRO_5003194842" evidence="2">
    <location>
        <begin position="20"/>
        <end position="110"/>
    </location>
</feature>
<feature type="region of interest" description="Disordered" evidence="1">
    <location>
        <begin position="70"/>
        <end position="110"/>
    </location>
</feature>
<keyword evidence="2" id="KW-0732">Signal</keyword>
<dbReference type="AlphaFoldDB" id="E5A6V8"/>
<name>E5A6V8_LEPMJ</name>
<dbReference type="Proteomes" id="UP000002668">
    <property type="component" value="Genome"/>
</dbReference>
<accession>E5A6V8</accession>